<dbReference type="Proteomes" id="UP000887563">
    <property type="component" value="Unplaced"/>
</dbReference>
<proteinExistence type="predicted"/>
<name>A0A914LA11_MELIC</name>
<dbReference type="WBParaSite" id="Minc3s00301g09729">
    <property type="protein sequence ID" value="Minc3s00301g09729"/>
    <property type="gene ID" value="Minc3s00301g09729"/>
</dbReference>
<sequence>MTCFGIHNWLTTPFIHSSSFTSHHRFRHVFNKKTIRLSSFTTIHRIIKIPLNNNGSFRDCLDSNILWGLDGSWK</sequence>
<keyword evidence="1" id="KW-1185">Reference proteome</keyword>
<protein>
    <submittedName>
        <fullName evidence="2">Ovule protein</fullName>
    </submittedName>
</protein>
<organism evidence="1 2">
    <name type="scientific">Meloidogyne incognita</name>
    <name type="common">Southern root-knot nematode worm</name>
    <name type="synonym">Oxyuris incognita</name>
    <dbReference type="NCBI Taxonomy" id="6306"/>
    <lineage>
        <taxon>Eukaryota</taxon>
        <taxon>Metazoa</taxon>
        <taxon>Ecdysozoa</taxon>
        <taxon>Nematoda</taxon>
        <taxon>Chromadorea</taxon>
        <taxon>Rhabditida</taxon>
        <taxon>Tylenchina</taxon>
        <taxon>Tylenchomorpha</taxon>
        <taxon>Tylenchoidea</taxon>
        <taxon>Meloidogynidae</taxon>
        <taxon>Meloidogyninae</taxon>
        <taxon>Meloidogyne</taxon>
        <taxon>Meloidogyne incognita group</taxon>
    </lineage>
</organism>
<evidence type="ECO:0000313" key="2">
    <source>
        <dbReference type="WBParaSite" id="Minc3s00301g09729"/>
    </source>
</evidence>
<accession>A0A914LA11</accession>
<reference evidence="2" key="1">
    <citation type="submission" date="2022-11" db="UniProtKB">
        <authorList>
            <consortium name="WormBaseParasite"/>
        </authorList>
    </citation>
    <scope>IDENTIFICATION</scope>
</reference>
<evidence type="ECO:0000313" key="1">
    <source>
        <dbReference type="Proteomes" id="UP000887563"/>
    </source>
</evidence>
<dbReference type="AlphaFoldDB" id="A0A914LA11"/>